<evidence type="ECO:0000256" key="4">
    <source>
        <dbReference type="ARBA" id="ARBA00023034"/>
    </source>
</evidence>
<reference evidence="9" key="1">
    <citation type="submission" date="2021-01" db="EMBL/GenBank/DDBJ databases">
        <authorList>
            <person name="Corre E."/>
            <person name="Pelletier E."/>
            <person name="Niang G."/>
            <person name="Scheremetjew M."/>
            <person name="Finn R."/>
            <person name="Kale V."/>
            <person name="Holt S."/>
            <person name="Cochrane G."/>
            <person name="Meng A."/>
            <person name="Brown T."/>
            <person name="Cohen L."/>
        </authorList>
    </citation>
    <scope>NUCLEOTIDE SEQUENCE</scope>
    <source>
        <strain evidence="9">CCMP1452</strain>
    </source>
</reference>
<feature type="compositionally biased region" description="Low complexity" evidence="7">
    <location>
        <begin position="104"/>
        <end position="131"/>
    </location>
</feature>
<dbReference type="GO" id="GO:0006888">
    <property type="term" value="P:endoplasmic reticulum to Golgi vesicle-mediated transport"/>
    <property type="evidence" value="ECO:0007669"/>
    <property type="project" value="UniProtKB-UniRule"/>
</dbReference>
<dbReference type="InterPro" id="IPR007233">
    <property type="entry name" value="TRAPPC"/>
</dbReference>
<protein>
    <recommendedName>
        <fullName evidence="6">Trafficking protein particle complex subunit</fullName>
    </recommendedName>
</protein>
<dbReference type="Gene3D" id="3.30.450.70">
    <property type="match status" value="1"/>
</dbReference>
<evidence type="ECO:0000313" key="9">
    <source>
        <dbReference type="EMBL" id="CAD9666706.1"/>
    </source>
</evidence>
<evidence type="ECO:0000256" key="3">
    <source>
        <dbReference type="ARBA" id="ARBA00022892"/>
    </source>
</evidence>
<keyword evidence="4 6" id="KW-0333">Golgi apparatus</keyword>
<gene>
    <name evidence="8" type="ORF">EANT1437_LOCUS5765</name>
    <name evidence="9" type="ORF">EANT1437_LOCUS5766</name>
</gene>
<sequence length="205" mass="22902">MTVHCIHIFDRRGKTLFTKTYSQAAAQQQLVLQKTGLAEPGGDVLDEQRKLVFGMLFSLRELIGGLTPEGQAASLDSIQTGASTVHNYETLSGMRFAIYTKNNYQSNNNNPNNTTTSRKHSITGSGSSSTHGLKEEGGDDGSSIHKALRHIYSDLWVENVVRSPLYRPGKLNSKPNDWNEPFDIRSTNFEKKLDSYLSSMPWFRS</sequence>
<dbReference type="SMART" id="SM01399">
    <property type="entry name" value="Sybindin"/>
    <property type="match status" value="1"/>
</dbReference>
<dbReference type="GO" id="GO:0005783">
    <property type="term" value="C:endoplasmic reticulum"/>
    <property type="evidence" value="ECO:0007669"/>
    <property type="project" value="UniProtKB-SubCell"/>
</dbReference>
<dbReference type="SUPFAM" id="SSF64356">
    <property type="entry name" value="SNARE-like"/>
    <property type="match status" value="1"/>
</dbReference>
<keyword evidence="2 6" id="KW-0256">Endoplasmic reticulum</keyword>
<dbReference type="PANTHER" id="PTHR23249">
    <property type="entry name" value="TRAFFICKING PROTEIN PARTICLE COMPLEX SUBUNIT"/>
    <property type="match status" value="1"/>
</dbReference>
<keyword evidence="1 6" id="KW-0813">Transport</keyword>
<dbReference type="PANTHER" id="PTHR23249:SF16">
    <property type="entry name" value="TRAFFICKING PROTEIN PARTICLE COMPLEX SUBUNIT 1"/>
    <property type="match status" value="1"/>
</dbReference>
<comment type="subcellular location">
    <subcellularLocation>
        <location evidence="6">Endoplasmic reticulum</location>
    </subcellularLocation>
    <subcellularLocation>
        <location evidence="6">Golgi apparatus</location>
        <location evidence="6">cis-Golgi network</location>
    </subcellularLocation>
</comment>
<dbReference type="InterPro" id="IPR011012">
    <property type="entry name" value="Longin-like_dom_sf"/>
</dbReference>
<dbReference type="GO" id="GO:0030008">
    <property type="term" value="C:TRAPP complex"/>
    <property type="evidence" value="ECO:0007669"/>
    <property type="project" value="UniProtKB-UniRule"/>
</dbReference>
<accession>A0A6U0RDA8</accession>
<keyword evidence="3 6" id="KW-0931">ER-Golgi transport</keyword>
<dbReference type="Pfam" id="PF04099">
    <property type="entry name" value="Sybindin"/>
    <property type="match status" value="1"/>
</dbReference>
<dbReference type="EMBL" id="HBHI01011256">
    <property type="protein sequence ID" value="CAD9666703.1"/>
    <property type="molecule type" value="Transcribed_RNA"/>
</dbReference>
<proteinExistence type="inferred from homology"/>
<evidence type="ECO:0000256" key="2">
    <source>
        <dbReference type="ARBA" id="ARBA00022824"/>
    </source>
</evidence>
<comment type="similarity">
    <text evidence="5">Belongs to the TRAPP small subunits family. BET5 subfamily.</text>
</comment>
<name>A0A6U0RDA8_9STRA</name>
<evidence type="ECO:0000313" key="8">
    <source>
        <dbReference type="EMBL" id="CAD9666703.1"/>
    </source>
</evidence>
<evidence type="ECO:0000256" key="1">
    <source>
        <dbReference type="ARBA" id="ARBA00022448"/>
    </source>
</evidence>
<evidence type="ECO:0000256" key="7">
    <source>
        <dbReference type="SAM" id="MobiDB-lite"/>
    </source>
</evidence>
<dbReference type="GO" id="GO:0005794">
    <property type="term" value="C:Golgi apparatus"/>
    <property type="evidence" value="ECO:0007669"/>
    <property type="project" value="UniProtKB-SubCell"/>
</dbReference>
<dbReference type="EMBL" id="HBHI01011257">
    <property type="protein sequence ID" value="CAD9666706.1"/>
    <property type="molecule type" value="Transcribed_RNA"/>
</dbReference>
<dbReference type="AlphaFoldDB" id="A0A6U0RDA8"/>
<feature type="region of interest" description="Disordered" evidence="7">
    <location>
        <begin position="104"/>
        <end position="141"/>
    </location>
</feature>
<evidence type="ECO:0000256" key="5">
    <source>
        <dbReference type="ARBA" id="ARBA00038167"/>
    </source>
</evidence>
<organism evidence="9">
    <name type="scientific">Eucampia antarctica</name>
    <dbReference type="NCBI Taxonomy" id="49252"/>
    <lineage>
        <taxon>Eukaryota</taxon>
        <taxon>Sar</taxon>
        <taxon>Stramenopiles</taxon>
        <taxon>Ochrophyta</taxon>
        <taxon>Bacillariophyta</taxon>
        <taxon>Mediophyceae</taxon>
        <taxon>Biddulphiophycidae</taxon>
        <taxon>Hemiaulales</taxon>
        <taxon>Hemiaulaceae</taxon>
        <taxon>Eucampia</taxon>
    </lineage>
</organism>
<comment type="subunit">
    <text evidence="6">Part of the multisubunit transport protein particle (TRAPP) complex.</text>
</comment>
<evidence type="ECO:0000256" key="6">
    <source>
        <dbReference type="RuleBase" id="RU366065"/>
    </source>
</evidence>